<proteinExistence type="predicted"/>
<dbReference type="Pfam" id="PF16064">
    <property type="entry name" value="DUF4806"/>
    <property type="match status" value="1"/>
</dbReference>
<protein>
    <recommendedName>
        <fullName evidence="2">DUF4806 domain-containing protein</fullName>
    </recommendedName>
</protein>
<accession>A0A182M662</accession>
<reference evidence="4" key="1">
    <citation type="submission" date="2013-09" db="EMBL/GenBank/DDBJ databases">
        <title>The Genome Sequence of Anopheles culicifacies species A.</title>
        <authorList>
            <consortium name="The Broad Institute Genomics Platform"/>
            <person name="Neafsey D.E."/>
            <person name="Besansky N."/>
            <person name="Howell P."/>
            <person name="Walton C."/>
            <person name="Young S.K."/>
            <person name="Zeng Q."/>
            <person name="Gargeya S."/>
            <person name="Fitzgerald M."/>
            <person name="Haas B."/>
            <person name="Abouelleil A."/>
            <person name="Allen A.W."/>
            <person name="Alvarado L."/>
            <person name="Arachchi H.M."/>
            <person name="Berlin A.M."/>
            <person name="Chapman S.B."/>
            <person name="Gainer-Dewar J."/>
            <person name="Goldberg J."/>
            <person name="Griggs A."/>
            <person name="Gujja S."/>
            <person name="Hansen M."/>
            <person name="Howarth C."/>
            <person name="Imamovic A."/>
            <person name="Ireland A."/>
            <person name="Larimer J."/>
            <person name="McCowan C."/>
            <person name="Murphy C."/>
            <person name="Pearson M."/>
            <person name="Poon T.W."/>
            <person name="Priest M."/>
            <person name="Roberts A."/>
            <person name="Saif S."/>
            <person name="Shea T."/>
            <person name="Sisk P."/>
            <person name="Sykes S."/>
            <person name="Wortman J."/>
            <person name="Nusbaum C."/>
            <person name="Birren B."/>
        </authorList>
    </citation>
    <scope>NUCLEOTIDE SEQUENCE [LARGE SCALE GENOMIC DNA]</scope>
    <source>
        <strain evidence="4">A-37</strain>
    </source>
</reference>
<evidence type="ECO:0000259" key="2">
    <source>
        <dbReference type="Pfam" id="PF16064"/>
    </source>
</evidence>
<keyword evidence="4" id="KW-1185">Reference proteome</keyword>
<feature type="coiled-coil region" evidence="1">
    <location>
        <begin position="15"/>
        <end position="49"/>
    </location>
</feature>
<organism evidence="3 4">
    <name type="scientific">Anopheles culicifacies</name>
    <dbReference type="NCBI Taxonomy" id="139723"/>
    <lineage>
        <taxon>Eukaryota</taxon>
        <taxon>Metazoa</taxon>
        <taxon>Ecdysozoa</taxon>
        <taxon>Arthropoda</taxon>
        <taxon>Hexapoda</taxon>
        <taxon>Insecta</taxon>
        <taxon>Pterygota</taxon>
        <taxon>Neoptera</taxon>
        <taxon>Endopterygota</taxon>
        <taxon>Diptera</taxon>
        <taxon>Nematocera</taxon>
        <taxon>Culicoidea</taxon>
        <taxon>Culicidae</taxon>
        <taxon>Anophelinae</taxon>
        <taxon>Anopheles</taxon>
        <taxon>culicifacies species complex</taxon>
    </lineage>
</organism>
<dbReference type="InterPro" id="IPR032071">
    <property type="entry name" value="DUF4806"/>
</dbReference>
<sequence>MWLSTIAPCKYRMEALQSRLKIAQLEQTIASLERKNTSLERSNALLTDALVNKMDVLMNNSAWQRQALEESIAVNRPRVGLPPRSEFEFAPLDTEEQLDTLEPKLEADQEYRNHLQEYLLRQVFSANVDNRLHLVFSKSLFAQFSWTSASRSTELKLQLSRYTNILELFRIIGGNETIVPTAKYVAEFLKRKLKYAKQRIHISAAKLLFRKRVK</sequence>
<evidence type="ECO:0000313" key="3">
    <source>
        <dbReference type="EnsemblMetazoa" id="ACUA010442-PA"/>
    </source>
</evidence>
<dbReference type="EnsemblMetazoa" id="ACUA010442-RA">
    <property type="protein sequence ID" value="ACUA010442-PA"/>
    <property type="gene ID" value="ACUA010442"/>
</dbReference>
<dbReference type="Proteomes" id="UP000075883">
    <property type="component" value="Unassembled WGS sequence"/>
</dbReference>
<feature type="domain" description="DUF4806" evidence="2">
    <location>
        <begin position="90"/>
        <end position="169"/>
    </location>
</feature>
<reference evidence="3" key="2">
    <citation type="submission" date="2020-05" db="UniProtKB">
        <authorList>
            <consortium name="EnsemblMetazoa"/>
        </authorList>
    </citation>
    <scope>IDENTIFICATION</scope>
    <source>
        <strain evidence="3">A-37</strain>
    </source>
</reference>
<keyword evidence="1" id="KW-0175">Coiled coil</keyword>
<evidence type="ECO:0000313" key="4">
    <source>
        <dbReference type="Proteomes" id="UP000075883"/>
    </source>
</evidence>
<dbReference type="EMBL" id="AXCM01021734">
    <property type="status" value="NOT_ANNOTATED_CDS"/>
    <property type="molecule type" value="Genomic_DNA"/>
</dbReference>
<evidence type="ECO:0000256" key="1">
    <source>
        <dbReference type="SAM" id="Coils"/>
    </source>
</evidence>
<dbReference type="VEuPathDB" id="VectorBase:ACUA010442"/>
<name>A0A182M662_9DIPT</name>
<dbReference type="AlphaFoldDB" id="A0A182M662"/>